<organism evidence="1 2">
    <name type="scientific">Hydrobacter penzbergensis</name>
    <dbReference type="NCBI Taxonomy" id="1235997"/>
    <lineage>
        <taxon>Bacteria</taxon>
        <taxon>Pseudomonadati</taxon>
        <taxon>Bacteroidota</taxon>
        <taxon>Chitinophagia</taxon>
        <taxon>Chitinophagales</taxon>
        <taxon>Chitinophagaceae</taxon>
        <taxon>Hydrobacter</taxon>
    </lineage>
</organism>
<dbReference type="RefSeq" id="WP_257574910.1">
    <property type="nucleotide sequence ID" value="NZ_FNNO01000009.1"/>
</dbReference>
<dbReference type="InterPro" id="IPR019853">
    <property type="entry name" value="GldB-like"/>
</dbReference>
<evidence type="ECO:0000313" key="2">
    <source>
        <dbReference type="Proteomes" id="UP000198711"/>
    </source>
</evidence>
<sequence length="334" mass="38077">MRKSVWVGWILLVAVACKSHRSTPDVSGIRIDLQVQRFEIPFFALDTNHLNRSLQQLAEKYPGFTQDFLFNILGTTPDNASKDVPRFIRTYQSLSQASAKKYADFSPVENSLRRGLQFLHYYFPSYKLPAQLITFIGPINSYGNIITKDALAVGLQLYMGKDYPLYQDEQGQALYPAFVSRRFEPEYIAVNCIRNIIEDMYPDKSSGKPLVEQMIESGKRLYLLEKLLPDLPDSIRTGYTAQQLAFCEHNEQQVWGFFVQNDLLFSNDPNTARDYLTDAPNTAALGESSPGNIGQFVGRQIVDKWVDAHEKTSLDTLMKMPAGKLFEEAKYKPR</sequence>
<dbReference type="EMBL" id="FNNO01000009">
    <property type="protein sequence ID" value="SDX10628.1"/>
    <property type="molecule type" value="Genomic_DNA"/>
</dbReference>
<keyword evidence="2" id="KW-1185">Reference proteome</keyword>
<gene>
    <name evidence="1" type="ORF">SAMN05444410_10956</name>
</gene>
<dbReference type="PROSITE" id="PS51257">
    <property type="entry name" value="PROKAR_LIPOPROTEIN"/>
    <property type="match status" value="1"/>
</dbReference>
<protein>
    <recommendedName>
        <fullName evidence="3">Gliding motility-associated lipoprotein GldB</fullName>
    </recommendedName>
</protein>
<dbReference type="Pfam" id="PF25594">
    <property type="entry name" value="GldB_lipo"/>
    <property type="match status" value="1"/>
</dbReference>
<evidence type="ECO:0008006" key="3">
    <source>
        <dbReference type="Google" id="ProtNLM"/>
    </source>
</evidence>
<evidence type="ECO:0000313" key="1">
    <source>
        <dbReference type="EMBL" id="SDX10628.1"/>
    </source>
</evidence>
<comment type="caution">
    <text evidence="1">The sequence shown here is derived from an EMBL/GenBank/DDBJ whole genome shotgun (WGS) entry which is preliminary data.</text>
</comment>
<dbReference type="Proteomes" id="UP000198711">
    <property type="component" value="Unassembled WGS sequence"/>
</dbReference>
<name>A0A8X8IDB2_9BACT</name>
<accession>A0A8X8IDB2</accession>
<proteinExistence type="predicted"/>
<dbReference type="AlphaFoldDB" id="A0A8X8IDB2"/>
<reference evidence="1 2" key="1">
    <citation type="submission" date="2016-10" db="EMBL/GenBank/DDBJ databases">
        <authorList>
            <person name="Varghese N."/>
            <person name="Submissions S."/>
        </authorList>
    </citation>
    <scope>NUCLEOTIDE SEQUENCE [LARGE SCALE GENOMIC DNA]</scope>
    <source>
        <strain evidence="1 2">DSM 25353</strain>
    </source>
</reference>